<dbReference type="PRINTS" id="PR00237">
    <property type="entry name" value="GPCRRHODOPSN"/>
</dbReference>
<evidence type="ECO:0000313" key="12">
    <source>
        <dbReference type="EMBL" id="CAH3154770.1"/>
    </source>
</evidence>
<dbReference type="Pfam" id="PF00001">
    <property type="entry name" value="7tm_1"/>
    <property type="match status" value="1"/>
</dbReference>
<dbReference type="InterPro" id="IPR000276">
    <property type="entry name" value="GPCR_Rhodpsn"/>
</dbReference>
<dbReference type="Gene3D" id="1.20.1070.10">
    <property type="entry name" value="Rhodopsin 7-helix transmembrane proteins"/>
    <property type="match status" value="1"/>
</dbReference>
<protein>
    <recommendedName>
        <fullName evidence="11">G-protein coupled receptors family 1 profile domain-containing protein</fullName>
    </recommendedName>
</protein>
<keyword evidence="6 10" id="KW-0472">Membrane</keyword>
<evidence type="ECO:0000256" key="2">
    <source>
        <dbReference type="ARBA" id="ARBA00022475"/>
    </source>
</evidence>
<proteinExistence type="inferred from homology"/>
<feature type="domain" description="G-protein coupled receptors family 1 profile" evidence="11">
    <location>
        <begin position="35"/>
        <end position="284"/>
    </location>
</feature>
<comment type="similarity">
    <text evidence="9">Belongs to the G-protein coupled receptor 1 family.</text>
</comment>
<evidence type="ECO:0000256" key="1">
    <source>
        <dbReference type="ARBA" id="ARBA00004651"/>
    </source>
</evidence>
<dbReference type="AlphaFoldDB" id="A0AAU9XQB2"/>
<evidence type="ECO:0000256" key="8">
    <source>
        <dbReference type="ARBA" id="ARBA00023224"/>
    </source>
</evidence>
<evidence type="ECO:0000256" key="4">
    <source>
        <dbReference type="ARBA" id="ARBA00022989"/>
    </source>
</evidence>
<evidence type="ECO:0000256" key="3">
    <source>
        <dbReference type="ARBA" id="ARBA00022692"/>
    </source>
</evidence>
<dbReference type="PROSITE" id="PS50262">
    <property type="entry name" value="G_PROTEIN_RECEP_F1_2"/>
    <property type="match status" value="1"/>
</dbReference>
<accession>A0AAU9XQB2</accession>
<evidence type="ECO:0000256" key="6">
    <source>
        <dbReference type="ARBA" id="ARBA00023136"/>
    </source>
</evidence>
<evidence type="ECO:0000256" key="5">
    <source>
        <dbReference type="ARBA" id="ARBA00023040"/>
    </source>
</evidence>
<name>A0AAU9XQB2_9CNID</name>
<feature type="transmembrane region" description="Helical" evidence="10">
    <location>
        <begin position="20"/>
        <end position="43"/>
    </location>
</feature>
<reference evidence="12 13" key="1">
    <citation type="submission" date="2022-05" db="EMBL/GenBank/DDBJ databases">
        <authorList>
            <consortium name="Genoscope - CEA"/>
            <person name="William W."/>
        </authorList>
    </citation>
    <scope>NUCLEOTIDE SEQUENCE [LARGE SCALE GENOMIC DNA]</scope>
</reference>
<gene>
    <name evidence="12" type="ORF">PMEA_00027707</name>
</gene>
<dbReference type="SUPFAM" id="SSF81321">
    <property type="entry name" value="Family A G protein-coupled receptor-like"/>
    <property type="match status" value="1"/>
</dbReference>
<sequence>NATQERNSTQVMPTLNENYLPLILLGFLSCLIVIVNSLVIVLVSRNKQLQTVTNLCLACLALSDLLSGLVAIPLIFACNLTVSDGLRFCIAMDLASRFIAISTILHLLVVTFERYVMIIYPMRYYRIVSKQRIGALMMFVWTFSLAVSLIQLIWISLGSTQTPNELYSDVIYSYSCFVGLVALPLLLLAAAYGRIFLVLRGQLRKIRRQLSHIRNSRGAQQKRGQKRAVTILASMILAFIFGWFSYFLSSIFHDENIVAHFPPAVNILLLFMRFGTSLVNPLLYTLFKEDFRSVLRLFVFRDEQNHLNQIPLSTKAGRATTSD</sequence>
<dbReference type="PANTHER" id="PTHR24249">
    <property type="entry name" value="HISTAMINE RECEPTOR-RELATED G-PROTEIN COUPLED RECEPTOR"/>
    <property type="match status" value="1"/>
</dbReference>
<keyword evidence="5 9" id="KW-0297">G-protein coupled receptor</keyword>
<keyword evidence="2" id="KW-1003">Cell membrane</keyword>
<evidence type="ECO:0000259" key="11">
    <source>
        <dbReference type="PROSITE" id="PS50262"/>
    </source>
</evidence>
<dbReference type="EMBL" id="CALNXJ010000056">
    <property type="protein sequence ID" value="CAH3154770.1"/>
    <property type="molecule type" value="Genomic_DNA"/>
</dbReference>
<keyword evidence="4 10" id="KW-1133">Transmembrane helix</keyword>
<dbReference type="GO" id="GO:0005886">
    <property type="term" value="C:plasma membrane"/>
    <property type="evidence" value="ECO:0007669"/>
    <property type="project" value="UniProtKB-SubCell"/>
</dbReference>
<dbReference type="PROSITE" id="PS00237">
    <property type="entry name" value="G_PROTEIN_RECEP_F1_1"/>
    <property type="match status" value="1"/>
</dbReference>
<dbReference type="InterPro" id="IPR050569">
    <property type="entry name" value="TAAR"/>
</dbReference>
<feature type="non-terminal residue" evidence="12">
    <location>
        <position position="1"/>
    </location>
</feature>
<keyword evidence="7 9" id="KW-0675">Receptor</keyword>
<dbReference type="InterPro" id="IPR017452">
    <property type="entry name" value="GPCR_Rhodpsn_7TM"/>
</dbReference>
<feature type="transmembrane region" description="Helical" evidence="10">
    <location>
        <begin position="228"/>
        <end position="247"/>
    </location>
</feature>
<feature type="transmembrane region" description="Helical" evidence="10">
    <location>
        <begin position="177"/>
        <end position="199"/>
    </location>
</feature>
<evidence type="ECO:0000256" key="10">
    <source>
        <dbReference type="SAM" id="Phobius"/>
    </source>
</evidence>
<comment type="subcellular location">
    <subcellularLocation>
        <location evidence="1">Cell membrane</location>
        <topology evidence="1">Multi-pass membrane protein</topology>
    </subcellularLocation>
</comment>
<evidence type="ECO:0000256" key="9">
    <source>
        <dbReference type="RuleBase" id="RU000688"/>
    </source>
</evidence>
<dbReference type="PANTHER" id="PTHR24249:SF372">
    <property type="entry name" value="G-PROTEIN COUPLED RECEPTORS FAMILY 1 PROFILE DOMAIN-CONTAINING PROTEIN"/>
    <property type="match status" value="1"/>
</dbReference>
<organism evidence="12 13">
    <name type="scientific">Pocillopora meandrina</name>
    <dbReference type="NCBI Taxonomy" id="46732"/>
    <lineage>
        <taxon>Eukaryota</taxon>
        <taxon>Metazoa</taxon>
        <taxon>Cnidaria</taxon>
        <taxon>Anthozoa</taxon>
        <taxon>Hexacorallia</taxon>
        <taxon>Scleractinia</taxon>
        <taxon>Astrocoeniina</taxon>
        <taxon>Pocilloporidae</taxon>
        <taxon>Pocillopora</taxon>
    </lineage>
</organism>
<comment type="caution">
    <text evidence="12">The sequence shown here is derived from an EMBL/GenBank/DDBJ whole genome shotgun (WGS) entry which is preliminary data.</text>
</comment>
<feature type="transmembrane region" description="Helical" evidence="10">
    <location>
        <begin position="133"/>
        <end position="157"/>
    </location>
</feature>
<feature type="transmembrane region" description="Helical" evidence="10">
    <location>
        <begin position="55"/>
        <end position="82"/>
    </location>
</feature>
<feature type="transmembrane region" description="Helical" evidence="10">
    <location>
        <begin position="267"/>
        <end position="287"/>
    </location>
</feature>
<evidence type="ECO:0000256" key="7">
    <source>
        <dbReference type="ARBA" id="ARBA00023170"/>
    </source>
</evidence>
<dbReference type="Proteomes" id="UP001159428">
    <property type="component" value="Unassembled WGS sequence"/>
</dbReference>
<keyword evidence="13" id="KW-1185">Reference proteome</keyword>
<feature type="transmembrane region" description="Helical" evidence="10">
    <location>
        <begin position="94"/>
        <end position="112"/>
    </location>
</feature>
<dbReference type="GO" id="GO:0004930">
    <property type="term" value="F:G protein-coupled receptor activity"/>
    <property type="evidence" value="ECO:0007669"/>
    <property type="project" value="UniProtKB-KW"/>
</dbReference>
<keyword evidence="8 9" id="KW-0807">Transducer</keyword>
<dbReference type="CDD" id="cd00637">
    <property type="entry name" value="7tm_classA_rhodopsin-like"/>
    <property type="match status" value="1"/>
</dbReference>
<evidence type="ECO:0000313" key="13">
    <source>
        <dbReference type="Proteomes" id="UP001159428"/>
    </source>
</evidence>
<keyword evidence="3 9" id="KW-0812">Transmembrane</keyword>